<evidence type="ECO:0000256" key="10">
    <source>
        <dbReference type="ARBA" id="ARBA00023211"/>
    </source>
</evidence>
<dbReference type="InterPro" id="IPR001932">
    <property type="entry name" value="PPM-type_phosphatase-like_dom"/>
</dbReference>
<evidence type="ECO:0000256" key="12">
    <source>
        <dbReference type="ARBA" id="ARBA00048336"/>
    </source>
</evidence>
<evidence type="ECO:0000256" key="8">
    <source>
        <dbReference type="ARBA" id="ARBA00022842"/>
    </source>
</evidence>
<evidence type="ECO:0000256" key="3">
    <source>
        <dbReference type="ARBA" id="ARBA00006702"/>
    </source>
</evidence>
<dbReference type="PROSITE" id="PS01032">
    <property type="entry name" value="PPM_1"/>
    <property type="match status" value="1"/>
</dbReference>
<dbReference type="GO" id="GO:0009738">
    <property type="term" value="P:abscisic acid-activated signaling pathway"/>
    <property type="evidence" value="ECO:0007669"/>
    <property type="project" value="UniProtKB-KW"/>
</dbReference>
<evidence type="ECO:0000256" key="13">
    <source>
        <dbReference type="RuleBase" id="RU003465"/>
    </source>
</evidence>
<protein>
    <recommendedName>
        <fullName evidence="4">protein-serine/threonine phosphatase</fullName>
        <ecNumber evidence="4">3.1.3.16</ecNumber>
    </recommendedName>
</protein>
<evidence type="ECO:0000256" key="4">
    <source>
        <dbReference type="ARBA" id="ARBA00013081"/>
    </source>
</evidence>
<accession>A0ABD3KDJ4</accession>
<gene>
    <name evidence="15" type="ORF">ACJRO7_025034</name>
</gene>
<dbReference type="CDD" id="cd00143">
    <property type="entry name" value="PP2Cc"/>
    <property type="match status" value="1"/>
</dbReference>
<evidence type="ECO:0000256" key="1">
    <source>
        <dbReference type="ARBA" id="ARBA00001936"/>
    </source>
</evidence>
<comment type="cofactor">
    <cofactor evidence="2">
        <name>Mg(2+)</name>
        <dbReference type="ChEBI" id="CHEBI:18420"/>
    </cofactor>
</comment>
<dbReference type="AlphaFoldDB" id="A0ABD3KDJ4"/>
<dbReference type="PANTHER" id="PTHR47992">
    <property type="entry name" value="PROTEIN PHOSPHATASE"/>
    <property type="match status" value="1"/>
</dbReference>
<dbReference type="Proteomes" id="UP001634007">
    <property type="component" value="Unassembled WGS sequence"/>
</dbReference>
<dbReference type="SUPFAM" id="SSF81606">
    <property type="entry name" value="PP2C-like"/>
    <property type="match status" value="1"/>
</dbReference>
<evidence type="ECO:0000259" key="14">
    <source>
        <dbReference type="PROSITE" id="PS51746"/>
    </source>
</evidence>
<keyword evidence="8" id="KW-0460">Magnesium</keyword>
<dbReference type="SMART" id="SM00332">
    <property type="entry name" value="PP2Cc"/>
    <property type="match status" value="1"/>
</dbReference>
<sequence>MEEMSPAIAVTLSVGNLVRDNSGISSSAEITRIKLVTNASNLVSTESVFCCRVDTADSSYVSNLATDMAHDDGGGGANESVMATEKGDHLVPNDNSMQDNDEDEIMSVGEDTSLVTADELLATGQVVIKAVENDQVLAEAIILGNSEVPASELIAAVSSQAEGSDISILKAAAVVSQLPKKKSLTKGGIRSVFELDCIPLWGSVSLCGKRPEMEDAVTTAPRFMKIPIKMLVGEHMIDGISPSLTHVTSHFFGVYDGHGGSRVADYCCERIHLALAEEIGQVKGNIGNGSVGEARQVMWETAFTNCFQRVDDEIGGKVSRGIPSDHGNASAASFEPVAPETVGSTAVVALVCSSHIIVANCGDSRAVLLRGKEAMPLSVDHKPDTEKEYARIDAAGGKVIQWNGYRVFGVLAMSRSIGDRYLKPWIIPEPEVTFVPRAREDECLIVASDGLWDVMTNEEACEVARRRILLWHKKNGVPSSPLERGKGVDPAAQAAAEYLSVLALEKGSKDNISVIVVDLKAQRKFKSKDMMETRSPAGTGHLGQE</sequence>
<dbReference type="PROSITE" id="PS51746">
    <property type="entry name" value="PPM_2"/>
    <property type="match status" value="1"/>
</dbReference>
<dbReference type="GO" id="GO:0046872">
    <property type="term" value="F:metal ion binding"/>
    <property type="evidence" value="ECO:0007669"/>
    <property type="project" value="UniProtKB-KW"/>
</dbReference>
<evidence type="ECO:0000256" key="11">
    <source>
        <dbReference type="ARBA" id="ARBA00047761"/>
    </source>
</evidence>
<dbReference type="GO" id="GO:0004722">
    <property type="term" value="F:protein serine/threonine phosphatase activity"/>
    <property type="evidence" value="ECO:0007669"/>
    <property type="project" value="UniProtKB-EC"/>
</dbReference>
<keyword evidence="5" id="KW-0938">Abscisic acid signaling pathway</keyword>
<keyword evidence="7 13" id="KW-0378">Hydrolase</keyword>
<dbReference type="InterPro" id="IPR000222">
    <property type="entry name" value="PP2C_BS"/>
</dbReference>
<evidence type="ECO:0000256" key="2">
    <source>
        <dbReference type="ARBA" id="ARBA00001946"/>
    </source>
</evidence>
<evidence type="ECO:0000313" key="16">
    <source>
        <dbReference type="Proteomes" id="UP001634007"/>
    </source>
</evidence>
<evidence type="ECO:0000313" key="15">
    <source>
        <dbReference type="EMBL" id="KAL3736011.1"/>
    </source>
</evidence>
<comment type="similarity">
    <text evidence="3 13">Belongs to the PP2C family.</text>
</comment>
<organism evidence="15 16">
    <name type="scientific">Eucalyptus globulus</name>
    <name type="common">Tasmanian blue gum</name>
    <dbReference type="NCBI Taxonomy" id="34317"/>
    <lineage>
        <taxon>Eukaryota</taxon>
        <taxon>Viridiplantae</taxon>
        <taxon>Streptophyta</taxon>
        <taxon>Embryophyta</taxon>
        <taxon>Tracheophyta</taxon>
        <taxon>Spermatophyta</taxon>
        <taxon>Magnoliopsida</taxon>
        <taxon>eudicotyledons</taxon>
        <taxon>Gunneridae</taxon>
        <taxon>Pentapetalae</taxon>
        <taxon>rosids</taxon>
        <taxon>malvids</taxon>
        <taxon>Myrtales</taxon>
        <taxon>Myrtaceae</taxon>
        <taxon>Myrtoideae</taxon>
        <taxon>Eucalypteae</taxon>
        <taxon>Eucalyptus</taxon>
    </lineage>
</organism>
<dbReference type="InterPro" id="IPR036457">
    <property type="entry name" value="PPM-type-like_dom_sf"/>
</dbReference>
<dbReference type="EMBL" id="JBJKBG010000006">
    <property type="protein sequence ID" value="KAL3736011.1"/>
    <property type="molecule type" value="Genomic_DNA"/>
</dbReference>
<evidence type="ECO:0000256" key="5">
    <source>
        <dbReference type="ARBA" id="ARBA00022682"/>
    </source>
</evidence>
<dbReference type="EC" id="3.1.3.16" evidence="4"/>
<evidence type="ECO:0000256" key="6">
    <source>
        <dbReference type="ARBA" id="ARBA00022723"/>
    </source>
</evidence>
<feature type="domain" description="PPM-type phosphatase" evidence="14">
    <location>
        <begin position="200"/>
        <end position="519"/>
    </location>
</feature>
<keyword evidence="16" id="KW-1185">Reference proteome</keyword>
<comment type="cofactor">
    <cofactor evidence="1">
        <name>Mn(2+)</name>
        <dbReference type="ChEBI" id="CHEBI:29035"/>
    </cofactor>
</comment>
<comment type="caution">
    <text evidence="15">The sequence shown here is derived from an EMBL/GenBank/DDBJ whole genome shotgun (WGS) entry which is preliminary data.</text>
</comment>
<dbReference type="InterPro" id="IPR015655">
    <property type="entry name" value="PP2C"/>
</dbReference>
<dbReference type="Gene3D" id="3.60.40.10">
    <property type="entry name" value="PPM-type phosphatase domain"/>
    <property type="match status" value="1"/>
</dbReference>
<comment type="catalytic activity">
    <reaction evidence="12">
        <text>O-phospho-L-threonyl-[protein] + H2O = L-threonyl-[protein] + phosphate</text>
        <dbReference type="Rhea" id="RHEA:47004"/>
        <dbReference type="Rhea" id="RHEA-COMP:11060"/>
        <dbReference type="Rhea" id="RHEA-COMP:11605"/>
        <dbReference type="ChEBI" id="CHEBI:15377"/>
        <dbReference type="ChEBI" id="CHEBI:30013"/>
        <dbReference type="ChEBI" id="CHEBI:43474"/>
        <dbReference type="ChEBI" id="CHEBI:61977"/>
        <dbReference type="EC" id="3.1.3.16"/>
    </reaction>
</comment>
<dbReference type="FunFam" id="3.60.40.10:FF:000025">
    <property type="entry name" value="Protein phosphatase 2C 16"/>
    <property type="match status" value="1"/>
</dbReference>
<name>A0ABD3KDJ4_EUCGL</name>
<comment type="catalytic activity">
    <reaction evidence="11">
        <text>O-phospho-L-seryl-[protein] + H2O = L-seryl-[protein] + phosphate</text>
        <dbReference type="Rhea" id="RHEA:20629"/>
        <dbReference type="Rhea" id="RHEA-COMP:9863"/>
        <dbReference type="Rhea" id="RHEA-COMP:11604"/>
        <dbReference type="ChEBI" id="CHEBI:15377"/>
        <dbReference type="ChEBI" id="CHEBI:29999"/>
        <dbReference type="ChEBI" id="CHEBI:43474"/>
        <dbReference type="ChEBI" id="CHEBI:83421"/>
        <dbReference type="EC" id="3.1.3.16"/>
    </reaction>
</comment>
<keyword evidence="10" id="KW-0464">Manganese</keyword>
<proteinExistence type="inferred from homology"/>
<evidence type="ECO:0000256" key="7">
    <source>
        <dbReference type="ARBA" id="ARBA00022801"/>
    </source>
</evidence>
<reference evidence="15 16" key="1">
    <citation type="submission" date="2024-11" db="EMBL/GenBank/DDBJ databases">
        <title>Chromosome-level genome assembly of Eucalyptus globulus Labill. provides insights into its genome evolution.</title>
        <authorList>
            <person name="Li X."/>
        </authorList>
    </citation>
    <scope>NUCLEOTIDE SEQUENCE [LARGE SCALE GENOMIC DNA]</scope>
    <source>
        <strain evidence="15">CL2024</strain>
        <tissue evidence="15">Fresh tender leaves</tissue>
    </source>
</reference>
<evidence type="ECO:0000256" key="9">
    <source>
        <dbReference type="ARBA" id="ARBA00022912"/>
    </source>
</evidence>
<dbReference type="Pfam" id="PF00481">
    <property type="entry name" value="PP2C"/>
    <property type="match status" value="1"/>
</dbReference>
<keyword evidence="6" id="KW-0479">Metal-binding</keyword>
<keyword evidence="9 13" id="KW-0904">Protein phosphatase</keyword>